<keyword evidence="5" id="KW-1185">Reference proteome</keyword>
<comment type="caution">
    <text evidence="2">The sequence shown here is derived from an EMBL/GenBank/DDBJ whole genome shotgun (WGS) entry which is preliminary data.</text>
</comment>
<reference evidence="2 4" key="1">
    <citation type="submission" date="2018-09" db="EMBL/GenBank/DDBJ databases">
        <title>Genomic investigation of the strawberry pathogen Phytophthora fragariae indicates pathogenicity is determined by transcriptional variation in three key races.</title>
        <authorList>
            <person name="Adams T.M."/>
            <person name="Armitage A.D."/>
            <person name="Sobczyk M.K."/>
            <person name="Bates H.J."/>
            <person name="Dunwell J.M."/>
            <person name="Nellist C.F."/>
            <person name="Harrison R.J."/>
        </authorList>
    </citation>
    <scope>NUCLEOTIDE SEQUENCE [LARGE SCALE GENOMIC DNA]</scope>
    <source>
        <strain evidence="2 4">SCRP249</strain>
        <strain evidence="3 5">SCRP333</strain>
    </source>
</reference>
<dbReference type="Proteomes" id="UP000429607">
    <property type="component" value="Unassembled WGS sequence"/>
</dbReference>
<dbReference type="InterPro" id="IPR004875">
    <property type="entry name" value="DDE_SF_endonuclease_dom"/>
</dbReference>
<evidence type="ECO:0000313" key="2">
    <source>
        <dbReference type="EMBL" id="KAE9000653.1"/>
    </source>
</evidence>
<evidence type="ECO:0000259" key="1">
    <source>
        <dbReference type="Pfam" id="PF03184"/>
    </source>
</evidence>
<organism evidence="2 4">
    <name type="scientific">Phytophthora rubi</name>
    <dbReference type="NCBI Taxonomy" id="129364"/>
    <lineage>
        <taxon>Eukaryota</taxon>
        <taxon>Sar</taxon>
        <taxon>Stramenopiles</taxon>
        <taxon>Oomycota</taxon>
        <taxon>Peronosporomycetes</taxon>
        <taxon>Peronosporales</taxon>
        <taxon>Peronosporaceae</taxon>
        <taxon>Phytophthora</taxon>
    </lineage>
</organism>
<dbReference type="GO" id="GO:0003676">
    <property type="term" value="F:nucleic acid binding"/>
    <property type="evidence" value="ECO:0007669"/>
    <property type="project" value="InterPro"/>
</dbReference>
<dbReference type="Proteomes" id="UP000434957">
    <property type="component" value="Unassembled WGS sequence"/>
</dbReference>
<evidence type="ECO:0000313" key="5">
    <source>
        <dbReference type="Proteomes" id="UP000434957"/>
    </source>
</evidence>
<accession>A0A6A3K9Q7</accession>
<sequence>MLLADWEGTTAPPFVLFKSAPAKTDPKKEANKNLRNGFGVTVWKEIRALQEEHKCHIYGNKAACWNHELSLTFLEFNFADRENPDENVLLIWDDFSGHWTADVLAYAASLNVILVKVPPKYTYVCQPADVSWNKPFKTALRKCWVDRLRNELVKYRADEKIRERNREALGQKIMTACKELIQVEADEEVARLREEYKEEPFKLTAPNRVDITQWVVSCWNALTTKTIVGGFARVGILNDTRSCDNELQSDEIESDIVEELEKCRLAGDEICSDDDISDGSSSDSREDE</sequence>
<dbReference type="Pfam" id="PF03184">
    <property type="entry name" value="DDE_1"/>
    <property type="match status" value="1"/>
</dbReference>
<dbReference type="EMBL" id="QXFV01001675">
    <property type="protein sequence ID" value="KAE9000653.1"/>
    <property type="molecule type" value="Genomic_DNA"/>
</dbReference>
<protein>
    <recommendedName>
        <fullName evidence="1">DDE-1 domain-containing protein</fullName>
    </recommendedName>
</protein>
<name>A0A6A3K9Q7_9STRA</name>
<gene>
    <name evidence="2" type="ORF">PR001_g18733</name>
    <name evidence="3" type="ORF">PR003_g19774</name>
</gene>
<feature type="domain" description="DDE-1" evidence="1">
    <location>
        <begin position="44"/>
        <end position="231"/>
    </location>
</feature>
<evidence type="ECO:0000313" key="4">
    <source>
        <dbReference type="Proteomes" id="UP000429607"/>
    </source>
</evidence>
<proteinExistence type="predicted"/>
<dbReference type="EMBL" id="QXFT01001695">
    <property type="protein sequence ID" value="KAE9312406.1"/>
    <property type="molecule type" value="Genomic_DNA"/>
</dbReference>
<evidence type="ECO:0000313" key="3">
    <source>
        <dbReference type="EMBL" id="KAE9312406.1"/>
    </source>
</evidence>
<dbReference type="AlphaFoldDB" id="A0A6A3K9Q7"/>